<protein>
    <submittedName>
        <fullName evidence="1">Uncharacterized protein</fullName>
    </submittedName>
</protein>
<dbReference type="EMBL" id="FOQD01000005">
    <property type="protein sequence ID" value="SFI05459.1"/>
    <property type="molecule type" value="Genomic_DNA"/>
</dbReference>
<dbReference type="AlphaFoldDB" id="A0A1I3F2J2"/>
<sequence>MTASFVEKFRPITNNIVFYKAQLSDVYSAHSNWMTQTGPIKTIIENTDVMHALSLMIPFDQLRDLFVECKGGWVAHFVGSDDTPKYLPIVKSVACSYVTTFYLPEGNGSQDGSDQLGGIGLGFFLRDPAKAFGSERVINLINNGDRWIFEQCGEPLPFEDSSIYHKRRIQDRFSIELAVNYLKANGISAFEQDFYLPCWTLTEPIRDKDGYWGRRS</sequence>
<dbReference type="RefSeq" id="WP_139228327.1">
    <property type="nucleotide sequence ID" value="NZ_FOQD01000005.1"/>
</dbReference>
<accession>A0A1I3F2J2</accession>
<dbReference type="OrthoDB" id="1073876at2"/>
<gene>
    <name evidence="1" type="ORF">SAMN05421753_10556</name>
</gene>
<name>A0A1I3F2J2_9PLAN</name>
<dbReference type="Proteomes" id="UP000199518">
    <property type="component" value="Unassembled WGS sequence"/>
</dbReference>
<evidence type="ECO:0000313" key="2">
    <source>
        <dbReference type="Proteomes" id="UP000199518"/>
    </source>
</evidence>
<evidence type="ECO:0000313" key="1">
    <source>
        <dbReference type="EMBL" id="SFI05459.1"/>
    </source>
</evidence>
<reference evidence="2" key="1">
    <citation type="submission" date="2016-10" db="EMBL/GenBank/DDBJ databases">
        <authorList>
            <person name="Varghese N."/>
            <person name="Submissions S."/>
        </authorList>
    </citation>
    <scope>NUCLEOTIDE SEQUENCE [LARGE SCALE GENOMIC DNA]</scope>
    <source>
        <strain evidence="2">DSM 26348</strain>
    </source>
</reference>
<dbReference type="STRING" id="1576369.SAMN05421753_10556"/>
<keyword evidence="2" id="KW-1185">Reference proteome</keyword>
<organism evidence="1 2">
    <name type="scientific">Planctomicrobium piriforme</name>
    <dbReference type="NCBI Taxonomy" id="1576369"/>
    <lineage>
        <taxon>Bacteria</taxon>
        <taxon>Pseudomonadati</taxon>
        <taxon>Planctomycetota</taxon>
        <taxon>Planctomycetia</taxon>
        <taxon>Planctomycetales</taxon>
        <taxon>Planctomycetaceae</taxon>
        <taxon>Planctomicrobium</taxon>
    </lineage>
</organism>
<proteinExistence type="predicted"/>